<dbReference type="OrthoDB" id="7065005at2"/>
<name>A0A5C1YT13_9PROT</name>
<evidence type="ECO:0000313" key="2">
    <source>
        <dbReference type="EMBL" id="QEO17962.1"/>
    </source>
</evidence>
<feature type="signal peptide" evidence="1">
    <location>
        <begin position="1"/>
        <end position="20"/>
    </location>
</feature>
<reference evidence="2 3" key="1">
    <citation type="submission" date="2019-09" db="EMBL/GenBank/DDBJ databases">
        <title>Genome sequencing of strain KACC 21233.</title>
        <authorList>
            <person name="Heo J."/>
            <person name="Kim S.-J."/>
            <person name="Kim J.-S."/>
            <person name="Hong S.-B."/>
            <person name="Kwon S.-W."/>
        </authorList>
    </citation>
    <scope>NUCLEOTIDE SEQUENCE [LARGE SCALE GENOMIC DNA]</scope>
    <source>
        <strain evidence="2 3">KACC 21233</strain>
    </source>
</reference>
<evidence type="ECO:0000256" key="1">
    <source>
        <dbReference type="SAM" id="SignalP"/>
    </source>
</evidence>
<keyword evidence="3" id="KW-1185">Reference proteome</keyword>
<organism evidence="2 3">
    <name type="scientific">Acetobacter vaccinii</name>
    <dbReference type="NCBI Taxonomy" id="2592655"/>
    <lineage>
        <taxon>Bacteria</taxon>
        <taxon>Pseudomonadati</taxon>
        <taxon>Pseudomonadota</taxon>
        <taxon>Alphaproteobacteria</taxon>
        <taxon>Acetobacterales</taxon>
        <taxon>Acetobacteraceae</taxon>
        <taxon>Acetobacter</taxon>
    </lineage>
</organism>
<proteinExistence type="predicted"/>
<gene>
    <name evidence="2" type="ORF">FLP30_09610</name>
</gene>
<dbReference type="Proteomes" id="UP000324536">
    <property type="component" value="Chromosome"/>
</dbReference>
<accession>A0A5C1YT13</accession>
<protein>
    <recommendedName>
        <fullName evidence="4">DUF1311 domain-containing protein</fullName>
    </recommendedName>
</protein>
<feature type="chain" id="PRO_5023095348" description="DUF1311 domain-containing protein" evidence="1">
    <location>
        <begin position="21"/>
        <end position="140"/>
    </location>
</feature>
<evidence type="ECO:0000313" key="3">
    <source>
        <dbReference type="Proteomes" id="UP000324536"/>
    </source>
</evidence>
<dbReference type="EMBL" id="CP043506">
    <property type="protein sequence ID" value="QEO17962.1"/>
    <property type="molecule type" value="Genomic_DNA"/>
</dbReference>
<dbReference type="RefSeq" id="WP_149279638.1">
    <property type="nucleotide sequence ID" value="NZ_CP043506.1"/>
</dbReference>
<sequence length="140" mass="15966">MKKICVFIFLFFQLKSIANAAPSNRDLYIQCSDVFFASSDIVVCMTKKLSESEKHLIKEQKRVLALLKQWNVDQALKDNATKSIIESNNEFKKYNCNFSMSLMGGSVSNSHEITEKACLTSLNIQYIEQLEGDLTLIQKK</sequence>
<evidence type="ECO:0008006" key="4">
    <source>
        <dbReference type="Google" id="ProtNLM"/>
    </source>
</evidence>
<dbReference type="AlphaFoldDB" id="A0A5C1YT13"/>
<dbReference type="KEGG" id="acek:FLP30_09610"/>
<keyword evidence="1" id="KW-0732">Signal</keyword>